<evidence type="ECO:0000259" key="7">
    <source>
        <dbReference type="Pfam" id="PF00135"/>
    </source>
</evidence>
<evidence type="ECO:0000313" key="8">
    <source>
        <dbReference type="EMBL" id="AGS49136.1"/>
    </source>
</evidence>
<protein>
    <recommendedName>
        <fullName evidence="6">Carboxylic ester hydrolase</fullName>
        <ecNumber evidence="6">3.1.1.-</ecNumber>
    </recommendedName>
</protein>
<evidence type="ECO:0000256" key="5">
    <source>
        <dbReference type="ARBA" id="ARBA00023180"/>
    </source>
</evidence>
<dbReference type="InterPro" id="IPR019826">
    <property type="entry name" value="Carboxylesterase_B_AS"/>
</dbReference>
<dbReference type="SUPFAM" id="SSF53474">
    <property type="entry name" value="alpha/beta-Hydrolases"/>
    <property type="match status" value="1"/>
</dbReference>
<evidence type="ECO:0000256" key="4">
    <source>
        <dbReference type="ARBA" id="ARBA00023157"/>
    </source>
</evidence>
<keyword evidence="2" id="KW-0719">Serine esterase</keyword>
<dbReference type="InterPro" id="IPR050309">
    <property type="entry name" value="Type-B_Carboxylest/Lipase"/>
</dbReference>
<dbReference type="PROSITE" id="PS00122">
    <property type="entry name" value="CARBOXYLESTERASE_B_1"/>
    <property type="match status" value="1"/>
</dbReference>
<keyword evidence="5" id="KW-0325">Glycoprotein</keyword>
<sequence>ALASPPPQCSVAMNTTSGLVCGVLRYAEGVPYASFRGVPYAKQPVGELRFKELEPAEPWDVLYATTEGPICLQTDVVYGKIMKDSLQNQSEACIYANIHVPADALPSIGRRPVRELLPPYPEPVPSTGLPILVFIHGGGFAFGSGNTDLHGPEYLVSKKVIVITFNYRLNVFGFLSMNTPKIPGNAGLRDQVTLLNWVQRNARAFGGDPDDVTIAGQSAGATAAHLLTLSKAVEEQRLFKRAILMSGTAASTFYSPSPAFAQFMSKQLLTILGITSTDPDDIYRQLIALDAEKLKTANEILLDNTGLTTFVPTVESPLPGVTTIIDDDPDILISNGRGKNIPLLIGYATAECETFRRRLEKFEIVKKLKQNPTLIVPPKIIFT</sequence>
<evidence type="ECO:0000256" key="6">
    <source>
        <dbReference type="RuleBase" id="RU361235"/>
    </source>
</evidence>
<keyword evidence="3 6" id="KW-0378">Hydrolase</keyword>
<gene>
    <name evidence="8" type="primary">CXE2</name>
</gene>
<dbReference type="Gene3D" id="3.40.50.1820">
    <property type="entry name" value="alpha/beta hydrolase"/>
    <property type="match status" value="1"/>
</dbReference>
<reference evidence="8" key="2">
    <citation type="journal article" date="2013" name="BMC Genomics">
        <title>Identification of genes expressed in the sex pheromone gland of the black cutworm Agrotis ipsilon with putative roles in sex pheromone biosynthesis and transport.</title>
        <authorList>
            <person name="Gu S.H."/>
            <person name="Wu K.M."/>
            <person name="Guo Y.Y."/>
            <person name="Pickett J.A."/>
            <person name="Field L.M."/>
            <person name="Zhou J.J."/>
            <person name="Zhang Y.J."/>
        </authorList>
    </citation>
    <scope>NUCLEOTIDE SEQUENCE</scope>
</reference>
<feature type="non-terminal residue" evidence="8">
    <location>
        <position position="1"/>
    </location>
</feature>
<comment type="similarity">
    <text evidence="1 6">Belongs to the type-B carboxylesterase/lipase family.</text>
</comment>
<reference evidence="8" key="1">
    <citation type="submission" date="2012-09" db="EMBL/GenBank/DDBJ databases">
        <authorList>
            <person name="Gu S.-H."/>
            <person name="Zhou J.-J."/>
            <person name="Guo Y.-Y."/>
            <person name="Zhang Y.-J."/>
        </authorList>
    </citation>
    <scope>NUCLEOTIDE SEQUENCE</scope>
</reference>
<dbReference type="GO" id="GO:0052689">
    <property type="term" value="F:carboxylic ester hydrolase activity"/>
    <property type="evidence" value="ECO:0007669"/>
    <property type="project" value="UniProtKB-KW"/>
</dbReference>
<feature type="domain" description="Carboxylesterase type B" evidence="7">
    <location>
        <begin position="13"/>
        <end position="370"/>
    </location>
</feature>
<accession>U5KK00</accession>
<dbReference type="AlphaFoldDB" id="U5KK00"/>
<evidence type="ECO:0000256" key="2">
    <source>
        <dbReference type="ARBA" id="ARBA00022487"/>
    </source>
</evidence>
<organism evidence="8">
    <name type="scientific">Agrotis ipsilon</name>
    <name type="common">Black cutworm moth</name>
    <dbReference type="NCBI Taxonomy" id="56364"/>
    <lineage>
        <taxon>Eukaryota</taxon>
        <taxon>Metazoa</taxon>
        <taxon>Ecdysozoa</taxon>
        <taxon>Arthropoda</taxon>
        <taxon>Hexapoda</taxon>
        <taxon>Insecta</taxon>
        <taxon>Pterygota</taxon>
        <taxon>Neoptera</taxon>
        <taxon>Endopterygota</taxon>
        <taxon>Lepidoptera</taxon>
        <taxon>Glossata</taxon>
        <taxon>Ditrysia</taxon>
        <taxon>Noctuoidea</taxon>
        <taxon>Noctuidae</taxon>
        <taxon>Noctuinae</taxon>
        <taxon>Noctuini</taxon>
        <taxon>Agrotis</taxon>
    </lineage>
</organism>
<dbReference type="PANTHER" id="PTHR11559">
    <property type="entry name" value="CARBOXYLESTERASE"/>
    <property type="match status" value="1"/>
</dbReference>
<evidence type="ECO:0000256" key="3">
    <source>
        <dbReference type="ARBA" id="ARBA00022801"/>
    </source>
</evidence>
<dbReference type="EMBL" id="JX866731">
    <property type="protein sequence ID" value="AGS49136.1"/>
    <property type="molecule type" value="mRNA"/>
</dbReference>
<dbReference type="InterPro" id="IPR029058">
    <property type="entry name" value="AB_hydrolase_fold"/>
</dbReference>
<dbReference type="EC" id="3.1.1.-" evidence="6"/>
<name>U5KK00_AGRIP</name>
<feature type="non-terminal residue" evidence="8">
    <location>
        <position position="383"/>
    </location>
</feature>
<keyword evidence="4" id="KW-1015">Disulfide bond</keyword>
<dbReference type="Pfam" id="PF00135">
    <property type="entry name" value="COesterase"/>
    <property type="match status" value="1"/>
</dbReference>
<dbReference type="InterPro" id="IPR002018">
    <property type="entry name" value="CarbesteraseB"/>
</dbReference>
<proteinExistence type="evidence at transcript level"/>
<evidence type="ECO:0000256" key="1">
    <source>
        <dbReference type="ARBA" id="ARBA00005964"/>
    </source>
</evidence>